<proteinExistence type="predicted"/>
<dbReference type="EMBL" id="PFHR01000014">
    <property type="protein sequence ID" value="PIW97316.1"/>
    <property type="molecule type" value="Genomic_DNA"/>
</dbReference>
<feature type="non-terminal residue" evidence="1">
    <location>
        <position position="1"/>
    </location>
</feature>
<evidence type="ECO:0000313" key="2">
    <source>
        <dbReference type="Proteomes" id="UP000230837"/>
    </source>
</evidence>
<dbReference type="AlphaFoldDB" id="A0A2M7IPP5"/>
<evidence type="ECO:0000313" key="1">
    <source>
        <dbReference type="EMBL" id="PIW97316.1"/>
    </source>
</evidence>
<sequence length="153" mass="15723">NISGISGGVANGSTTIKVTTDSPSGYSLSIQSSMAPAMRSLTDMLADYSTTTTPDFDFVTSASDAHFGFSPFGTDIVDRYKNNGSACNLGSNITSGKCWSGLSLTPTIMAQSFNSNHPTGTDTVINFQVGIGSSANIASGIYIATTTITALPL</sequence>
<reference evidence="2" key="1">
    <citation type="submission" date="2017-09" db="EMBL/GenBank/DDBJ databases">
        <title>Depth-based differentiation of microbial function through sediment-hosted aquifers and enrichment of novel symbionts in the deep terrestrial subsurface.</title>
        <authorList>
            <person name="Probst A.J."/>
            <person name="Ladd B."/>
            <person name="Jarett J.K."/>
            <person name="Geller-Mcgrath D.E."/>
            <person name="Sieber C.M.K."/>
            <person name="Emerson J.B."/>
            <person name="Anantharaman K."/>
            <person name="Thomas B.C."/>
            <person name="Malmstrom R."/>
            <person name="Stieglmeier M."/>
            <person name="Klingl A."/>
            <person name="Woyke T."/>
            <person name="Ryan C.M."/>
            <person name="Banfield J.F."/>
        </authorList>
    </citation>
    <scope>NUCLEOTIDE SEQUENCE [LARGE SCALE GENOMIC DNA]</scope>
</reference>
<accession>A0A2M7IPP5</accession>
<comment type="caution">
    <text evidence="1">The sequence shown here is derived from an EMBL/GenBank/DDBJ whole genome shotgun (WGS) entry which is preliminary data.</text>
</comment>
<organism evidence="1 2">
    <name type="scientific">Candidatus Kaiserbacteria bacterium CG_4_8_14_3_um_filter_38_9</name>
    <dbReference type="NCBI Taxonomy" id="1974599"/>
    <lineage>
        <taxon>Bacteria</taxon>
        <taxon>Candidatus Kaiseribacteriota</taxon>
    </lineage>
</organism>
<name>A0A2M7IPP5_9BACT</name>
<gene>
    <name evidence="1" type="ORF">COZ82_00225</name>
</gene>
<protein>
    <submittedName>
        <fullName evidence="1">Uncharacterized protein</fullName>
    </submittedName>
</protein>
<dbReference type="Proteomes" id="UP000230837">
    <property type="component" value="Unassembled WGS sequence"/>
</dbReference>